<evidence type="ECO:0000256" key="1">
    <source>
        <dbReference type="SAM" id="Phobius"/>
    </source>
</evidence>
<evidence type="ECO:0008006" key="4">
    <source>
        <dbReference type="Google" id="ProtNLM"/>
    </source>
</evidence>
<feature type="transmembrane region" description="Helical" evidence="1">
    <location>
        <begin position="332"/>
        <end position="349"/>
    </location>
</feature>
<dbReference type="EMBL" id="OZ026884">
    <property type="protein sequence ID" value="CAL1240352.1"/>
    <property type="molecule type" value="Genomic_DNA"/>
</dbReference>
<feature type="transmembrane region" description="Helical" evidence="1">
    <location>
        <begin position="260"/>
        <end position="276"/>
    </location>
</feature>
<sequence length="482" mass="54068">MDDHPYPSRLSRWIPLLAAIVALCASLWVWVELFRITVYRHNDLYYIDGEANLLHLKGEGRWINYWLYPWLQAVPGRVAMLAIVAAFLFFCFSAARGWTRNRGHALLIALLLTQAFPLYLQALWPSTSLASLLILALAACLHPYMGMLRFYLLFGVLFFGALSHLYYLLPLLHLSRLEGSSARENLKRFVYGIVPLWAGGFVCGYWFMEAVVYSVTGQPGIELAAWRNPHYVHNLTDLWINIGRSYQAFLFHLSSFLADWWRAPALLAALVVRIVANDRGRWCSVAMVSSAVLAAHYIILLPSGIAYQTRTALATWVGLLAAVLFPSRPKRGVWLALAPIIAFLTYSFAHQNRAALAWYGAVTDRWRVELRSVSPLPPQQYAGVILLSDDREVAESVQRIASGLGLHQVKGMETLSRTGSWGPAARAAGFKQVILCSSDPSTRCKDLLKERYRQATPADDRLYQVLGTDNGFLLVALAARSP</sequence>
<feature type="transmembrane region" description="Helical" evidence="1">
    <location>
        <begin position="305"/>
        <end position="325"/>
    </location>
</feature>
<feature type="transmembrane region" description="Helical" evidence="1">
    <location>
        <begin position="283"/>
        <end position="299"/>
    </location>
</feature>
<gene>
    <name evidence="2" type="ORF">MECH1_V1_1576</name>
</gene>
<accession>A0ABM9NIB9</accession>
<feature type="transmembrane region" description="Helical" evidence="1">
    <location>
        <begin position="189"/>
        <end position="208"/>
    </location>
</feature>
<evidence type="ECO:0000313" key="2">
    <source>
        <dbReference type="EMBL" id="CAL1240352.1"/>
    </source>
</evidence>
<dbReference type="RefSeq" id="WP_348759837.1">
    <property type="nucleotide sequence ID" value="NZ_OZ026884.1"/>
</dbReference>
<keyword evidence="1" id="KW-1133">Transmembrane helix</keyword>
<evidence type="ECO:0000313" key="3">
    <source>
        <dbReference type="Proteomes" id="UP001497493"/>
    </source>
</evidence>
<protein>
    <recommendedName>
        <fullName evidence="4">Glycosyltransferase RgtA/B/C/D-like domain-containing protein</fullName>
    </recommendedName>
</protein>
<reference evidence="2 3" key="1">
    <citation type="submission" date="2024-04" db="EMBL/GenBank/DDBJ databases">
        <authorList>
            <person name="Cremers G."/>
        </authorList>
    </citation>
    <scope>NUCLEOTIDE SEQUENCE [LARGE SCALE GENOMIC DNA]</scope>
    <source>
        <strain evidence="2">MeCH1-AG</strain>
    </source>
</reference>
<dbReference type="Proteomes" id="UP001497493">
    <property type="component" value="Chromosome"/>
</dbReference>
<feature type="transmembrane region" description="Helical" evidence="1">
    <location>
        <begin position="12"/>
        <end position="31"/>
    </location>
</feature>
<feature type="transmembrane region" description="Helical" evidence="1">
    <location>
        <begin position="104"/>
        <end position="120"/>
    </location>
</feature>
<keyword evidence="3" id="KW-1185">Reference proteome</keyword>
<feature type="transmembrane region" description="Helical" evidence="1">
    <location>
        <begin position="150"/>
        <end position="169"/>
    </location>
</feature>
<feature type="transmembrane region" description="Helical" evidence="1">
    <location>
        <begin position="78"/>
        <end position="98"/>
    </location>
</feature>
<name>A0ABM9NIB9_9GAMM</name>
<keyword evidence="1" id="KW-0812">Transmembrane</keyword>
<organism evidence="2 3">
    <name type="scientific">Candidatus Methylocalor cossyra</name>
    <dbReference type="NCBI Taxonomy" id="3108543"/>
    <lineage>
        <taxon>Bacteria</taxon>
        <taxon>Pseudomonadati</taxon>
        <taxon>Pseudomonadota</taxon>
        <taxon>Gammaproteobacteria</taxon>
        <taxon>Methylococcales</taxon>
        <taxon>Methylococcaceae</taxon>
        <taxon>Candidatus Methylocalor</taxon>
    </lineage>
</organism>
<keyword evidence="1" id="KW-0472">Membrane</keyword>
<proteinExistence type="predicted"/>